<feature type="compositionally biased region" description="Polar residues" evidence="7">
    <location>
        <begin position="1"/>
        <end position="17"/>
    </location>
</feature>
<feature type="region of interest" description="Disordered" evidence="7">
    <location>
        <begin position="328"/>
        <end position="423"/>
    </location>
</feature>
<keyword evidence="6" id="KW-0067">ATP-binding</keyword>
<feature type="compositionally biased region" description="Gly residues" evidence="7">
    <location>
        <begin position="345"/>
        <end position="362"/>
    </location>
</feature>
<feature type="compositionally biased region" description="Basic and acidic residues" evidence="7">
    <location>
        <begin position="24"/>
        <end position="37"/>
    </location>
</feature>
<keyword evidence="5 10" id="KW-0418">Kinase</keyword>
<evidence type="ECO:0000256" key="8">
    <source>
        <dbReference type="SAM" id="Phobius"/>
    </source>
</evidence>
<feature type="region of interest" description="Disordered" evidence="7">
    <location>
        <begin position="557"/>
        <end position="595"/>
    </location>
</feature>
<evidence type="ECO:0000256" key="2">
    <source>
        <dbReference type="ARBA" id="ARBA00022527"/>
    </source>
</evidence>
<evidence type="ECO:0000259" key="9">
    <source>
        <dbReference type="PROSITE" id="PS50011"/>
    </source>
</evidence>
<evidence type="ECO:0000313" key="10">
    <source>
        <dbReference type="EMBL" id="VEI03308.1"/>
    </source>
</evidence>
<dbReference type="PANTHER" id="PTHR43289:SF6">
    <property type="entry name" value="SERINE_THREONINE-PROTEIN KINASE NEKL-3"/>
    <property type="match status" value="1"/>
</dbReference>
<dbReference type="GO" id="GO:0005524">
    <property type="term" value="F:ATP binding"/>
    <property type="evidence" value="ECO:0007669"/>
    <property type="project" value="UniProtKB-KW"/>
</dbReference>
<keyword evidence="8" id="KW-0812">Transmembrane</keyword>
<dbReference type="InterPro" id="IPR000719">
    <property type="entry name" value="Prot_kinase_dom"/>
</dbReference>
<keyword evidence="8" id="KW-1133">Transmembrane helix</keyword>
<protein>
    <recommendedName>
        <fullName evidence="1">non-specific serine/threonine protein kinase</fullName>
        <ecNumber evidence="1">2.7.11.1</ecNumber>
    </recommendedName>
</protein>
<dbReference type="Proteomes" id="UP000277858">
    <property type="component" value="Chromosome"/>
</dbReference>
<keyword evidence="8" id="KW-0472">Membrane</keyword>
<evidence type="ECO:0000256" key="4">
    <source>
        <dbReference type="ARBA" id="ARBA00022741"/>
    </source>
</evidence>
<dbReference type="STRING" id="1122997.GCA_000425285_01677"/>
<evidence type="ECO:0000256" key="6">
    <source>
        <dbReference type="ARBA" id="ARBA00022840"/>
    </source>
</evidence>
<feature type="region of interest" description="Disordered" evidence="7">
    <location>
        <begin position="1"/>
        <end position="37"/>
    </location>
</feature>
<dbReference type="Gene3D" id="3.30.200.20">
    <property type="entry name" value="Phosphorylase Kinase, domain 1"/>
    <property type="match status" value="1"/>
</dbReference>
<dbReference type="CDD" id="cd13973">
    <property type="entry name" value="PK_MviN-like"/>
    <property type="match status" value="1"/>
</dbReference>
<dbReference type="Gene3D" id="1.10.510.10">
    <property type="entry name" value="Transferase(Phosphotransferase) domain 1"/>
    <property type="match status" value="1"/>
</dbReference>
<organism evidence="10 11">
    <name type="scientific">Acidipropionibacterium jensenii</name>
    <dbReference type="NCBI Taxonomy" id="1749"/>
    <lineage>
        <taxon>Bacteria</taxon>
        <taxon>Bacillati</taxon>
        <taxon>Actinomycetota</taxon>
        <taxon>Actinomycetes</taxon>
        <taxon>Propionibacteriales</taxon>
        <taxon>Propionibacteriaceae</taxon>
        <taxon>Acidipropionibacterium</taxon>
    </lineage>
</organism>
<dbReference type="Pfam" id="PF00069">
    <property type="entry name" value="Pkinase"/>
    <property type="match status" value="1"/>
</dbReference>
<dbReference type="AlphaFoldDB" id="A0A448NZE4"/>
<feature type="compositionally biased region" description="Basic and acidic residues" evidence="7">
    <location>
        <begin position="577"/>
        <end position="588"/>
    </location>
</feature>
<proteinExistence type="predicted"/>
<name>A0A448NZE4_9ACTN</name>
<dbReference type="PROSITE" id="PS50011">
    <property type="entry name" value="PROTEIN_KINASE_DOM"/>
    <property type="match status" value="1"/>
</dbReference>
<dbReference type="GO" id="GO:0004674">
    <property type="term" value="F:protein serine/threonine kinase activity"/>
    <property type="evidence" value="ECO:0007669"/>
    <property type="project" value="UniProtKB-KW"/>
</dbReference>
<dbReference type="InterPro" id="IPR011009">
    <property type="entry name" value="Kinase-like_dom_sf"/>
</dbReference>
<feature type="domain" description="Protein kinase" evidence="9">
    <location>
        <begin position="53"/>
        <end position="312"/>
    </location>
</feature>
<dbReference type="Gene3D" id="2.60.120.260">
    <property type="entry name" value="Galactose-binding domain-like"/>
    <property type="match status" value="1"/>
</dbReference>
<keyword evidence="3 10" id="KW-0808">Transferase</keyword>
<feature type="compositionally biased region" description="Polar residues" evidence="7">
    <location>
        <begin position="330"/>
        <end position="340"/>
    </location>
</feature>
<gene>
    <name evidence="10" type="primary">prkC_4</name>
    <name evidence="10" type="ORF">NCTC13652_01508</name>
</gene>
<evidence type="ECO:0000256" key="3">
    <source>
        <dbReference type="ARBA" id="ARBA00022679"/>
    </source>
</evidence>
<keyword evidence="11" id="KW-1185">Reference proteome</keyword>
<evidence type="ECO:0000256" key="5">
    <source>
        <dbReference type="ARBA" id="ARBA00022777"/>
    </source>
</evidence>
<feature type="compositionally biased region" description="Low complexity" evidence="7">
    <location>
        <begin position="478"/>
        <end position="488"/>
    </location>
</feature>
<accession>A0A448NZE4</accession>
<evidence type="ECO:0000256" key="1">
    <source>
        <dbReference type="ARBA" id="ARBA00012513"/>
    </source>
</evidence>
<evidence type="ECO:0000313" key="11">
    <source>
        <dbReference type="Proteomes" id="UP000277858"/>
    </source>
</evidence>
<keyword evidence="2" id="KW-0723">Serine/threonine-protein kinase</keyword>
<evidence type="ECO:0000256" key="7">
    <source>
        <dbReference type="SAM" id="MobiDB-lite"/>
    </source>
</evidence>
<dbReference type="EC" id="2.7.11.1" evidence="1"/>
<reference evidence="10 11" key="1">
    <citation type="submission" date="2018-12" db="EMBL/GenBank/DDBJ databases">
        <authorList>
            <consortium name="Pathogen Informatics"/>
        </authorList>
    </citation>
    <scope>NUCLEOTIDE SEQUENCE [LARGE SCALE GENOMIC DNA]</scope>
    <source>
        <strain evidence="10 11">NCTC13652</strain>
    </source>
</reference>
<dbReference type="EMBL" id="LR134473">
    <property type="protein sequence ID" value="VEI03308.1"/>
    <property type="molecule type" value="Genomic_DNA"/>
</dbReference>
<keyword evidence="4" id="KW-0547">Nucleotide-binding</keyword>
<dbReference type="PANTHER" id="PTHR43289">
    <property type="entry name" value="MITOGEN-ACTIVATED PROTEIN KINASE KINASE KINASE 20-RELATED"/>
    <property type="match status" value="1"/>
</dbReference>
<dbReference type="SUPFAM" id="SSF56112">
    <property type="entry name" value="Protein kinase-like (PK-like)"/>
    <property type="match status" value="1"/>
</dbReference>
<feature type="region of interest" description="Disordered" evidence="7">
    <location>
        <begin position="437"/>
        <end position="511"/>
    </location>
</feature>
<feature type="transmembrane region" description="Helical" evidence="8">
    <location>
        <begin position="532"/>
        <end position="553"/>
    </location>
</feature>
<sequence length="725" mass="76303">MTVDSGYNNGYRSTVDSSPDDSEDTRSREWSEDREAPDAVPLLSVGAQLGGRFRLDQELGRPLGTMTWRAFDLKLHRPVLMHILASNGAHTTEVLAAARRAAVATDSRFLRVLDAVAAGPGDPGAYIVCEFAPGRSISELLQSGPLSALEAAWIVRELADALAPLHSQGIFHERLNPDNVIVTSTGNVKIVGLLIQAALHPWPGDQSLSWSDREARDVSDMGRLLYACLVSRWPAGTARSPRPTSTRDGRVRWGLVPAPADQHGWLPPRQVRAGVSPALDVLCDQILSEVPRHNEVPIRTANEVAQALTRVLGSADAAADLERRLRYPSDSATTVTTSLPTGSGSSAGFGSSSGFGSPGGPSGSRSATGSGGADRLPDRDGTTARQPAVGADGLPVDYSAGRAGGFVDDDGTGSPEEPVLDEDGYWTPEAAAGEWAHVPAPRHPGDGADLPRGAGSPARGRSSRRGTGGRSHRGGDAGFSASGSSASGRRSRSGRSRSADPLKMPAMGRIRPEDVEQVSHDLAQPRPSSRRWQVLLVAAVAVVLVICLIVVGVRRGTGSDSAGEAAVSPGSTISISKVDDFDPQRDGGNDEENPDQVALAWDGKPTTAWKTLVYRGSPKLGRLKPGVGLVVDLGQDTRFSSVTVTLVNGATDVGLYVPSGSSRRAPMSSINDWTRVAGDATAQGTTTLKPSDPTSSRYLLVYLTSLPRIGQGRYQGEIAEIKVNP</sequence>